<dbReference type="Gene3D" id="2.60.120.260">
    <property type="entry name" value="Galactose-binding domain-like"/>
    <property type="match status" value="1"/>
</dbReference>
<keyword evidence="2" id="KW-0378">Hydrolase</keyword>
<dbReference type="Pfam" id="PF02018">
    <property type="entry name" value="CBM_4_9"/>
    <property type="match status" value="1"/>
</dbReference>
<feature type="domain" description="DUF5689" evidence="5">
    <location>
        <begin position="368"/>
        <end position="467"/>
    </location>
</feature>
<dbReference type="NCBIfam" id="TIGR04183">
    <property type="entry name" value="Por_Secre_tail"/>
    <property type="match status" value="1"/>
</dbReference>
<sequence length="560" mass="60261">MKKNYLFTLFLAICSVFSALGQVTNGDFETWTNDAPDGWTSEAGTTITKETTKFRSGTSSAKFEITTQTQADTDFRQSLNVELGKIYEVSVWVYQEDKKARARLYFDGYQGYSNPETLNSWQQVTYEYTATDTKSIDIGLRFYDISADWEGGPSIMYIDDYTVTEKVTTEPSLLVTSPTDGTNYTPNTTSVAVTMNVQNFNFSMDNGSGASDNSGDGFLKATLEVLGGSTTVSNFFSTSVPDIQVSAGESYTLILELVDNAGASLTPELKYVSSFSVGSFSDVSNIAGLRAGTVNSYYRLTGEATVTYTSSNRNQKYIQDTSGAILIDDSADVLAPGNFMVGDGITNLNGKLSIFNGVLQIVPVSNSGSKSSSGNTVVPVSVTLSELNANLDNYESEMITISAVSFAAGDGTAVFEASKNYDLSKETDMLVFRTNFSDADFIGDVIPSAPVDITGIASEFNGTAQIFGISKANITLDVQSNSILGFATYPNPITNNEFTITSNNSSKKEIVLFNVLGKKVLSTSFTGTKSTVDVSTINSGIYILKVTENGKTATKKVVIR</sequence>
<dbReference type="InterPro" id="IPR026444">
    <property type="entry name" value="Secre_tail"/>
</dbReference>
<dbReference type="InterPro" id="IPR003305">
    <property type="entry name" value="CenC_carb-bd"/>
</dbReference>
<dbReference type="InterPro" id="IPR008979">
    <property type="entry name" value="Galactose-bd-like_sf"/>
</dbReference>
<accession>A0A5S3N5Z8</accession>
<dbReference type="Pfam" id="PF18962">
    <property type="entry name" value="Por_Secre_tail"/>
    <property type="match status" value="1"/>
</dbReference>
<proteinExistence type="predicted"/>
<evidence type="ECO:0000259" key="6">
    <source>
        <dbReference type="Pfam" id="PF18962"/>
    </source>
</evidence>
<dbReference type="GO" id="GO:0016798">
    <property type="term" value="F:hydrolase activity, acting on glycosyl bonds"/>
    <property type="evidence" value="ECO:0007669"/>
    <property type="project" value="InterPro"/>
</dbReference>
<evidence type="ECO:0000259" key="4">
    <source>
        <dbReference type="Pfam" id="PF02018"/>
    </source>
</evidence>
<feature type="domain" description="CBM-cenC" evidence="4">
    <location>
        <begin position="22"/>
        <end position="134"/>
    </location>
</feature>
<evidence type="ECO:0000256" key="2">
    <source>
        <dbReference type="ARBA" id="ARBA00022801"/>
    </source>
</evidence>
<keyword evidence="8" id="KW-1185">Reference proteome</keyword>
<dbReference type="OrthoDB" id="1056765at2"/>
<dbReference type="AlphaFoldDB" id="A0A5S3N5Z8"/>
<dbReference type="SUPFAM" id="SSF49785">
    <property type="entry name" value="Galactose-binding domain-like"/>
    <property type="match status" value="1"/>
</dbReference>
<feature type="chain" id="PRO_5024327912" evidence="3">
    <location>
        <begin position="22"/>
        <end position="560"/>
    </location>
</feature>
<dbReference type="InterPro" id="IPR043744">
    <property type="entry name" value="DUF5689"/>
</dbReference>
<dbReference type="RefSeq" id="WP_138535764.1">
    <property type="nucleotide sequence ID" value="NZ_VANR01000004.1"/>
</dbReference>
<feature type="signal peptide" evidence="3">
    <location>
        <begin position="1"/>
        <end position="21"/>
    </location>
</feature>
<evidence type="ECO:0000256" key="1">
    <source>
        <dbReference type="ARBA" id="ARBA00022729"/>
    </source>
</evidence>
<evidence type="ECO:0000313" key="7">
    <source>
        <dbReference type="EMBL" id="TMM29914.1"/>
    </source>
</evidence>
<dbReference type="Pfam" id="PF18942">
    <property type="entry name" value="DUF5689"/>
    <property type="match status" value="1"/>
</dbReference>
<reference evidence="7 8" key="1">
    <citation type="submission" date="2019-05" db="EMBL/GenBank/DDBJ databases">
        <title>Polaribacter aestuariivivens sp. nov., isolated from a tidal flat.</title>
        <authorList>
            <person name="Yoon J.-H."/>
        </authorList>
    </citation>
    <scope>NUCLEOTIDE SEQUENCE [LARGE SCALE GENOMIC DNA]</scope>
    <source>
        <strain evidence="7 8">DBTF-3</strain>
    </source>
</reference>
<protein>
    <submittedName>
        <fullName evidence="7">T9SS type A sorting domain-containing protein</fullName>
    </submittedName>
</protein>
<name>A0A5S3N5Z8_9FLAO</name>
<evidence type="ECO:0000313" key="8">
    <source>
        <dbReference type="Proteomes" id="UP000307140"/>
    </source>
</evidence>
<dbReference type="EMBL" id="VANR01000004">
    <property type="protein sequence ID" value="TMM29914.1"/>
    <property type="molecule type" value="Genomic_DNA"/>
</dbReference>
<evidence type="ECO:0000259" key="5">
    <source>
        <dbReference type="Pfam" id="PF18942"/>
    </source>
</evidence>
<feature type="domain" description="Secretion system C-terminal sorting" evidence="6">
    <location>
        <begin position="489"/>
        <end position="559"/>
    </location>
</feature>
<keyword evidence="1 3" id="KW-0732">Signal</keyword>
<organism evidence="7 8">
    <name type="scientific">Polaribacter aestuariivivens</name>
    <dbReference type="NCBI Taxonomy" id="2304626"/>
    <lineage>
        <taxon>Bacteria</taxon>
        <taxon>Pseudomonadati</taxon>
        <taxon>Bacteroidota</taxon>
        <taxon>Flavobacteriia</taxon>
        <taxon>Flavobacteriales</taxon>
        <taxon>Flavobacteriaceae</taxon>
    </lineage>
</organism>
<dbReference type="Proteomes" id="UP000307140">
    <property type="component" value="Unassembled WGS sequence"/>
</dbReference>
<comment type="caution">
    <text evidence="7">The sequence shown here is derived from an EMBL/GenBank/DDBJ whole genome shotgun (WGS) entry which is preliminary data.</text>
</comment>
<evidence type="ECO:0000256" key="3">
    <source>
        <dbReference type="SAM" id="SignalP"/>
    </source>
</evidence>
<gene>
    <name evidence="7" type="ORF">FDT66_08580</name>
</gene>